<keyword evidence="1" id="KW-0812">Transmembrane</keyword>
<feature type="transmembrane region" description="Helical" evidence="1">
    <location>
        <begin position="158"/>
        <end position="178"/>
    </location>
</feature>
<dbReference type="EMBL" id="JABXXP010000101">
    <property type="protein sequence ID" value="NVN10993.1"/>
    <property type="molecule type" value="Genomic_DNA"/>
</dbReference>
<sequence>MARRLFHTLDGLRGLAAVAVVLVHMGKVSFPTIWYPAGGYLAVDLFFGLSGFVLAEAYAARLDAGLSLAAFMQKRIVRLWPLYALGLGLGAAAAALRIASHHAPPSALAPFLPALFYCPWFGADGVLYPLNFPAWSLFYELLANIVMAAAWRRLDNRTLIGLVCLSALGLVVSARLLGSLNAGMIWSWAPAALARVGFSFFLGILLWRAGPRLLNVGVPPNVSAWVPMGLLALALAVDTHHIPRPLLDLSEVFFLLPAIIWLGASTRPTGASLMMFEALGGASYALYAVHAPILGLAAAFLNSGLHIPPNTASPWLCLAILAGLVLLAWSLNRLDVAFRARLDAPARWMTQRAARAQPADEAIRG</sequence>
<reference evidence="3 4" key="1">
    <citation type="submission" date="2020-06" db="EMBL/GenBank/DDBJ databases">
        <title>Description of novel acetic acid bacteria.</title>
        <authorList>
            <person name="Sombolestani A."/>
        </authorList>
    </citation>
    <scope>NUCLEOTIDE SEQUENCE [LARGE SCALE GENOMIC DNA]</scope>
    <source>
        <strain evidence="3 4">LMG 31431</strain>
    </source>
</reference>
<feature type="transmembrane region" description="Helical" evidence="1">
    <location>
        <begin position="40"/>
        <end position="59"/>
    </location>
</feature>
<organism evidence="3 4">
    <name type="scientific">Nguyenibacter vanlangensis</name>
    <dbReference type="NCBI Taxonomy" id="1216886"/>
    <lineage>
        <taxon>Bacteria</taxon>
        <taxon>Pseudomonadati</taxon>
        <taxon>Pseudomonadota</taxon>
        <taxon>Alphaproteobacteria</taxon>
        <taxon>Acetobacterales</taxon>
        <taxon>Acetobacteraceae</taxon>
        <taxon>Nguyenibacter</taxon>
    </lineage>
</organism>
<dbReference type="PANTHER" id="PTHR23028:SF134">
    <property type="entry name" value="PUTATIVE (AFU_ORTHOLOGUE AFUA_4G08520)-RELATED"/>
    <property type="match status" value="1"/>
</dbReference>
<dbReference type="Pfam" id="PF01757">
    <property type="entry name" value="Acyl_transf_3"/>
    <property type="match status" value="1"/>
</dbReference>
<feature type="transmembrane region" description="Helical" evidence="1">
    <location>
        <begin position="249"/>
        <end position="266"/>
    </location>
</feature>
<comment type="caution">
    <text evidence="3">The sequence shown here is derived from an EMBL/GenBank/DDBJ whole genome shotgun (WGS) entry which is preliminary data.</text>
</comment>
<dbReference type="PANTHER" id="PTHR23028">
    <property type="entry name" value="ACETYLTRANSFERASE"/>
    <property type="match status" value="1"/>
</dbReference>
<dbReference type="RefSeq" id="WP_176639737.1">
    <property type="nucleotide sequence ID" value="NZ_JABXXP010000101.1"/>
</dbReference>
<dbReference type="InterPro" id="IPR050879">
    <property type="entry name" value="Acyltransferase_3"/>
</dbReference>
<feature type="domain" description="Acyltransferase 3" evidence="2">
    <location>
        <begin position="7"/>
        <end position="331"/>
    </location>
</feature>
<keyword evidence="1" id="KW-0472">Membrane</keyword>
<keyword evidence="3" id="KW-0808">Transferase</keyword>
<dbReference type="GO" id="GO:0016747">
    <property type="term" value="F:acyltransferase activity, transferring groups other than amino-acyl groups"/>
    <property type="evidence" value="ECO:0007669"/>
    <property type="project" value="InterPro"/>
</dbReference>
<evidence type="ECO:0000313" key="4">
    <source>
        <dbReference type="Proteomes" id="UP000534870"/>
    </source>
</evidence>
<keyword evidence="3" id="KW-0012">Acyltransferase</keyword>
<dbReference type="AlphaFoldDB" id="A0A7Y7IVT3"/>
<evidence type="ECO:0000259" key="2">
    <source>
        <dbReference type="Pfam" id="PF01757"/>
    </source>
</evidence>
<name>A0A7Y7IVT3_9PROT</name>
<proteinExistence type="predicted"/>
<accession>A0A7Y7IVT3</accession>
<keyword evidence="1" id="KW-1133">Transmembrane helix</keyword>
<evidence type="ECO:0000256" key="1">
    <source>
        <dbReference type="SAM" id="Phobius"/>
    </source>
</evidence>
<gene>
    <name evidence="3" type="ORF">HUK84_07525</name>
</gene>
<feature type="transmembrane region" description="Helical" evidence="1">
    <location>
        <begin position="132"/>
        <end position="151"/>
    </location>
</feature>
<evidence type="ECO:0000313" key="3">
    <source>
        <dbReference type="EMBL" id="NVN10993.1"/>
    </source>
</evidence>
<protein>
    <submittedName>
        <fullName evidence="3">Acyltransferase</fullName>
    </submittedName>
</protein>
<dbReference type="InterPro" id="IPR002656">
    <property type="entry name" value="Acyl_transf_3_dom"/>
</dbReference>
<feature type="transmembrane region" description="Helical" evidence="1">
    <location>
        <begin position="218"/>
        <end position="237"/>
    </location>
</feature>
<dbReference type="Proteomes" id="UP000534870">
    <property type="component" value="Unassembled WGS sequence"/>
</dbReference>
<feature type="transmembrane region" description="Helical" evidence="1">
    <location>
        <begin position="184"/>
        <end position="206"/>
    </location>
</feature>
<feature type="transmembrane region" description="Helical" evidence="1">
    <location>
        <begin position="80"/>
        <end position="99"/>
    </location>
</feature>
<feature type="transmembrane region" description="Helical" evidence="1">
    <location>
        <begin position="278"/>
        <end position="300"/>
    </location>
</feature>
<feature type="transmembrane region" description="Helical" evidence="1">
    <location>
        <begin position="312"/>
        <end position="331"/>
    </location>
</feature>